<dbReference type="InterPro" id="IPR000504">
    <property type="entry name" value="RRM_dom"/>
</dbReference>
<evidence type="ECO:0000256" key="5">
    <source>
        <dbReference type="ARBA" id="ARBA00022723"/>
    </source>
</evidence>
<feature type="compositionally biased region" description="Basic and acidic residues" evidence="9">
    <location>
        <begin position="517"/>
        <end position="535"/>
    </location>
</feature>
<protein>
    <recommendedName>
        <fullName evidence="4">inositol-phosphate phosphatase</fullName>
        <ecNumber evidence="4">3.1.3.25</ecNumber>
    </recommendedName>
</protein>
<evidence type="ECO:0000256" key="7">
    <source>
        <dbReference type="ARBA" id="ARBA00022842"/>
    </source>
</evidence>
<dbReference type="SUPFAM" id="SSF56655">
    <property type="entry name" value="Carbohydrate phosphatase"/>
    <property type="match status" value="1"/>
</dbReference>
<dbReference type="InterPro" id="IPR020550">
    <property type="entry name" value="Inositol_monophosphatase_CS"/>
</dbReference>
<dbReference type="CDD" id="cd01639">
    <property type="entry name" value="IMPase"/>
    <property type="match status" value="1"/>
</dbReference>
<keyword evidence="5" id="KW-0479">Metal-binding</keyword>
<feature type="domain" description="RRM" evidence="10">
    <location>
        <begin position="541"/>
        <end position="616"/>
    </location>
</feature>
<feature type="non-terminal residue" evidence="11">
    <location>
        <position position="1"/>
    </location>
</feature>
<name>A0ABR3AMV4_PHYBL</name>
<comment type="cofactor">
    <cofactor evidence="2">
        <name>Mg(2+)</name>
        <dbReference type="ChEBI" id="CHEBI:18420"/>
    </cofactor>
</comment>
<dbReference type="InterPro" id="IPR033942">
    <property type="entry name" value="IMPase"/>
</dbReference>
<evidence type="ECO:0000256" key="2">
    <source>
        <dbReference type="ARBA" id="ARBA00001946"/>
    </source>
</evidence>
<dbReference type="Pfam" id="PF16294">
    <property type="entry name" value="RSB_motif"/>
    <property type="match status" value="1"/>
</dbReference>
<evidence type="ECO:0000256" key="4">
    <source>
        <dbReference type="ARBA" id="ARBA00013106"/>
    </source>
</evidence>
<sequence>YLAFAIKLARDSGVIIKNALDSRMAGTGARIEAKYDNPTDLVTETDQAVEQFIGEETMAAGAQTEFTAHPTWIVDPIDGTTNFIHGFPFVAVSIGLTIDRESVLGVVYNPLLDELYSAVKGQGAYLNETVRLPLFQPAPPLVDLGHCLVATEVGSDRTPEVLTAKMETLHALMRKKRSVQDKGSAEAHSIRATGSAALNMCCVAKGVVDVYWEVGCWEWDVAAAIVILREAGGLVLSGHNDRQEQDVGLFGRKFLAIRPAADKPCQLKIAHEMWDIIPAIHAPRPHVPGTELAYKKKKKGNNNNNNINLFFTRNLPIKGKKDELIARLEEAMNNEENASNNDDAANESSTETAEESQKEVPTETTEETVVSEISSEIVADIPSIPSPKPVESVKETLTEPEVKNIVEPVAETIAESVAESIAESTVQSDIVNPEEAKEFVETVETLETLETVETVEEVLASPEEPTKVESTQVEVTTSDENVSSKETKSAVEENTAAMEDVKEEVAANAETGLKRKREIEDTRGEEQPSEHKKPKVEDDLPAIYIKGFVRPLIIKHVQELIGKYGTVKRFWMDSIKTHCYVVYESSEEAKKALSSIDSIVFPPETGRKLTVGRMTAEQAEHVIEQEQSAAEKRIRLDWETALQAVLDGVAKPTLSPQTDVNVRRPRTLGFEQITRQLQKAATAPQGSTEVTAESIPERHYTEPAPPVQSLSLEELFRKTDTTPSLYYLPVPEDVAQNRLESMKQM</sequence>
<dbReference type="PANTHER" id="PTHR20854:SF4">
    <property type="entry name" value="INOSITOL-1-MONOPHOSPHATASE-RELATED"/>
    <property type="match status" value="1"/>
</dbReference>
<dbReference type="Gene3D" id="3.40.190.80">
    <property type="match status" value="1"/>
</dbReference>
<evidence type="ECO:0000256" key="3">
    <source>
        <dbReference type="ARBA" id="ARBA00009759"/>
    </source>
</evidence>
<keyword evidence="7" id="KW-0460">Magnesium</keyword>
<feature type="compositionally biased region" description="Polar residues" evidence="9">
    <location>
        <begin position="468"/>
        <end position="481"/>
    </location>
</feature>
<evidence type="ECO:0000313" key="11">
    <source>
        <dbReference type="EMBL" id="KAL0076393.1"/>
    </source>
</evidence>
<dbReference type="InterPro" id="IPR036361">
    <property type="entry name" value="SAP_dom_sf"/>
</dbReference>
<dbReference type="SUPFAM" id="SSF54928">
    <property type="entry name" value="RNA-binding domain, RBD"/>
    <property type="match status" value="1"/>
</dbReference>
<accession>A0ABR3AMV4</accession>
<evidence type="ECO:0000256" key="1">
    <source>
        <dbReference type="ARBA" id="ARBA00001033"/>
    </source>
</evidence>
<feature type="region of interest" description="Disordered" evidence="9">
    <location>
        <begin position="459"/>
        <end position="535"/>
    </location>
</feature>
<proteinExistence type="inferred from homology"/>
<keyword evidence="12" id="KW-1185">Reference proteome</keyword>
<feature type="compositionally biased region" description="Basic and acidic residues" evidence="9">
    <location>
        <begin position="482"/>
        <end position="491"/>
    </location>
</feature>
<feature type="compositionally biased region" description="Polar residues" evidence="9">
    <location>
        <begin position="681"/>
        <end position="691"/>
    </location>
</feature>
<keyword evidence="8" id="KW-0694">RNA-binding</keyword>
<dbReference type="PROSITE" id="PS00630">
    <property type="entry name" value="IMP_2"/>
    <property type="match status" value="1"/>
</dbReference>
<evidence type="ECO:0000256" key="9">
    <source>
        <dbReference type="SAM" id="MobiDB-lite"/>
    </source>
</evidence>
<dbReference type="InterPro" id="IPR035979">
    <property type="entry name" value="RBD_domain_sf"/>
</dbReference>
<dbReference type="InterPro" id="IPR012677">
    <property type="entry name" value="Nucleotide-bd_a/b_plait_sf"/>
</dbReference>
<organism evidence="11 12">
    <name type="scientific">Phycomyces blakesleeanus</name>
    <dbReference type="NCBI Taxonomy" id="4837"/>
    <lineage>
        <taxon>Eukaryota</taxon>
        <taxon>Fungi</taxon>
        <taxon>Fungi incertae sedis</taxon>
        <taxon>Mucoromycota</taxon>
        <taxon>Mucoromycotina</taxon>
        <taxon>Mucoromycetes</taxon>
        <taxon>Mucorales</taxon>
        <taxon>Phycomycetaceae</taxon>
        <taxon>Phycomyces</taxon>
    </lineage>
</organism>
<dbReference type="InterPro" id="IPR020583">
    <property type="entry name" value="Inositol_monoP_metal-BS"/>
</dbReference>
<comment type="caution">
    <text evidence="11">The sequence shown here is derived from an EMBL/GenBank/DDBJ whole genome shotgun (WGS) entry which is preliminary data.</text>
</comment>
<dbReference type="PROSITE" id="PS50102">
    <property type="entry name" value="RRM"/>
    <property type="match status" value="1"/>
</dbReference>
<dbReference type="InterPro" id="IPR000760">
    <property type="entry name" value="Inositol_monophosphatase-like"/>
</dbReference>
<comment type="similarity">
    <text evidence="3">Belongs to the inositol monophosphatase superfamily.</text>
</comment>
<dbReference type="PANTHER" id="PTHR20854">
    <property type="entry name" value="INOSITOL MONOPHOSPHATASE"/>
    <property type="match status" value="1"/>
</dbReference>
<dbReference type="Gene3D" id="1.10.720.30">
    <property type="entry name" value="SAP domain"/>
    <property type="match status" value="1"/>
</dbReference>
<feature type="region of interest" description="Disordered" evidence="9">
    <location>
        <begin position="332"/>
        <end position="368"/>
    </location>
</feature>
<evidence type="ECO:0000256" key="8">
    <source>
        <dbReference type="PROSITE-ProRule" id="PRU00176"/>
    </source>
</evidence>
<comment type="catalytic activity">
    <reaction evidence="1">
        <text>a myo-inositol phosphate + H2O = myo-inositol + phosphate</text>
        <dbReference type="Rhea" id="RHEA:24056"/>
        <dbReference type="ChEBI" id="CHEBI:15377"/>
        <dbReference type="ChEBI" id="CHEBI:17268"/>
        <dbReference type="ChEBI" id="CHEBI:43474"/>
        <dbReference type="ChEBI" id="CHEBI:84139"/>
        <dbReference type="EC" id="3.1.3.25"/>
    </reaction>
</comment>
<dbReference type="EC" id="3.1.3.25" evidence="4"/>
<evidence type="ECO:0000313" key="12">
    <source>
        <dbReference type="Proteomes" id="UP001448207"/>
    </source>
</evidence>
<feature type="region of interest" description="Disordered" evidence="9">
    <location>
        <begin position="681"/>
        <end position="704"/>
    </location>
</feature>
<dbReference type="Pfam" id="PF00459">
    <property type="entry name" value="Inositol_P"/>
    <property type="match status" value="1"/>
</dbReference>
<reference evidence="11 12" key="1">
    <citation type="submission" date="2024-04" db="EMBL/GenBank/DDBJ databases">
        <title>Symmetric and asymmetric DNA N6-adenine methylation regulates different biological responses in Mucorales.</title>
        <authorList>
            <consortium name="Lawrence Berkeley National Laboratory"/>
            <person name="Lax C."/>
            <person name="Mondo S.J."/>
            <person name="Osorio-Concepcion M."/>
            <person name="Muszewska A."/>
            <person name="Corrochano-Luque M."/>
            <person name="Gutierrez G."/>
            <person name="Riley R."/>
            <person name="Lipzen A."/>
            <person name="Guo J."/>
            <person name="Hundley H."/>
            <person name="Amirebrahimi M."/>
            <person name="Ng V."/>
            <person name="Lorenzo-Gutierrez D."/>
            <person name="Binder U."/>
            <person name="Yang J."/>
            <person name="Song Y."/>
            <person name="Canovas D."/>
            <person name="Navarro E."/>
            <person name="Freitag M."/>
            <person name="Gabaldon T."/>
            <person name="Grigoriev I.V."/>
            <person name="Corrochano L.M."/>
            <person name="Nicolas F.E."/>
            <person name="Garre V."/>
        </authorList>
    </citation>
    <scope>NUCLEOTIDE SEQUENCE [LARGE SCALE GENOMIC DNA]</scope>
    <source>
        <strain evidence="11 12">L51</strain>
    </source>
</reference>
<keyword evidence="6" id="KW-0378">Hydrolase</keyword>
<gene>
    <name evidence="11" type="ORF">J3Q64DRAFT_1647661</name>
</gene>
<dbReference type="Proteomes" id="UP001448207">
    <property type="component" value="Unassembled WGS sequence"/>
</dbReference>
<dbReference type="PROSITE" id="PS00629">
    <property type="entry name" value="IMP_1"/>
    <property type="match status" value="1"/>
</dbReference>
<dbReference type="InterPro" id="IPR034257">
    <property type="entry name" value="Acinus_RRM"/>
</dbReference>
<feature type="compositionally biased region" description="Low complexity" evidence="9">
    <location>
        <begin position="334"/>
        <end position="351"/>
    </location>
</feature>
<dbReference type="Gene3D" id="3.30.540.10">
    <property type="entry name" value="Fructose-1,6-Bisphosphatase, subunit A, domain 1"/>
    <property type="match status" value="1"/>
</dbReference>
<evidence type="ECO:0000256" key="6">
    <source>
        <dbReference type="ARBA" id="ARBA00022801"/>
    </source>
</evidence>
<dbReference type="CDD" id="cd12432">
    <property type="entry name" value="RRM_ACINU"/>
    <property type="match status" value="1"/>
</dbReference>
<dbReference type="Gene3D" id="3.30.70.330">
    <property type="match status" value="1"/>
</dbReference>
<evidence type="ECO:0000259" key="10">
    <source>
        <dbReference type="PROSITE" id="PS50102"/>
    </source>
</evidence>
<dbReference type="InterPro" id="IPR032552">
    <property type="entry name" value="RSB_motif"/>
</dbReference>
<dbReference type="EMBL" id="JBCLYO010000031">
    <property type="protein sequence ID" value="KAL0076393.1"/>
    <property type="molecule type" value="Genomic_DNA"/>
</dbReference>